<accession>A0ABQ4P6S8</accession>
<keyword evidence="1" id="KW-0472">Membrane</keyword>
<feature type="transmembrane region" description="Helical" evidence="1">
    <location>
        <begin position="32"/>
        <end position="48"/>
    </location>
</feature>
<dbReference type="Proteomes" id="UP000761574">
    <property type="component" value="Unassembled WGS sequence"/>
</dbReference>
<evidence type="ECO:0000313" key="2">
    <source>
        <dbReference type="EMBL" id="GIU43123.1"/>
    </source>
</evidence>
<proteinExistence type="predicted"/>
<sequence length="137" mass="15055">MKRPHLAMLLLICLYLVTSVIAVWRTLATQSLDLFTIGVIPVVIGLLLRAEWAGLLLKIYIAIQTIAFSALGMTAVIAYQITPEEVKVVFKGQQISIPLIVVVVSLLLLFQWWVALSKSTKAYLSRAEQAGPPVAKP</sequence>
<reference evidence="2 3" key="1">
    <citation type="submission" date="2021-05" db="EMBL/GenBank/DDBJ databases">
        <title>Molecular characterization for Shewanella algae harboring chromosomal blaOXA-55-like strains isolated from clinical and environment sample.</title>
        <authorList>
            <person name="Ohama Y."/>
            <person name="Aoki K."/>
            <person name="Harada S."/>
            <person name="Moriya K."/>
            <person name="Ishii Y."/>
            <person name="Tateda K."/>
        </authorList>
    </citation>
    <scope>NUCLEOTIDE SEQUENCE [LARGE SCALE GENOMIC DNA]</scope>
    <source>
        <strain evidence="2 3">LMG 23746</strain>
    </source>
</reference>
<evidence type="ECO:0000313" key="3">
    <source>
        <dbReference type="Proteomes" id="UP000761574"/>
    </source>
</evidence>
<feature type="transmembrane region" description="Helical" evidence="1">
    <location>
        <begin position="60"/>
        <end position="82"/>
    </location>
</feature>
<keyword evidence="1" id="KW-0812">Transmembrane</keyword>
<organism evidence="2 3">
    <name type="scientific">Shewanella algidipiscicola</name>
    <dbReference type="NCBI Taxonomy" id="614070"/>
    <lineage>
        <taxon>Bacteria</taxon>
        <taxon>Pseudomonadati</taxon>
        <taxon>Pseudomonadota</taxon>
        <taxon>Gammaproteobacteria</taxon>
        <taxon>Alteromonadales</taxon>
        <taxon>Shewanellaceae</taxon>
        <taxon>Shewanella</taxon>
    </lineage>
</organism>
<dbReference type="RefSeq" id="WP_119977180.1">
    <property type="nucleotide sequence ID" value="NZ_BPFB01000005.1"/>
</dbReference>
<keyword evidence="3" id="KW-1185">Reference proteome</keyword>
<dbReference type="EMBL" id="BPFB01000005">
    <property type="protein sequence ID" value="GIU43123.1"/>
    <property type="molecule type" value="Genomic_DNA"/>
</dbReference>
<feature type="transmembrane region" description="Helical" evidence="1">
    <location>
        <begin position="94"/>
        <end position="116"/>
    </location>
</feature>
<name>A0ABQ4P6S8_9GAMM</name>
<keyword evidence="1" id="KW-1133">Transmembrane helix</keyword>
<protein>
    <submittedName>
        <fullName evidence="2">Uncharacterized protein</fullName>
    </submittedName>
</protein>
<comment type="caution">
    <text evidence="2">The sequence shown here is derived from an EMBL/GenBank/DDBJ whole genome shotgun (WGS) entry which is preliminary data.</text>
</comment>
<evidence type="ECO:0000256" key="1">
    <source>
        <dbReference type="SAM" id="Phobius"/>
    </source>
</evidence>
<gene>
    <name evidence="2" type="ORF">TUM4630_05650</name>
</gene>